<dbReference type="EMBL" id="JACVVK020000087">
    <property type="protein sequence ID" value="KAK7494037.1"/>
    <property type="molecule type" value="Genomic_DNA"/>
</dbReference>
<accession>A0ABD0L4R4</accession>
<keyword evidence="2" id="KW-1185">Reference proteome</keyword>
<proteinExistence type="predicted"/>
<sequence>FVRGPPDTTLTAKVQWNKPAAQPGTGCPCVRIKRRQITPPRQGELTLDSHLFEPSRFPLGDPPAGAVRFSDVISLEKRPGLIARAGSGSMFVTEEHARGSV</sequence>
<evidence type="ECO:0000313" key="1">
    <source>
        <dbReference type="EMBL" id="KAK7494037.1"/>
    </source>
</evidence>
<gene>
    <name evidence="1" type="ORF">BaRGS_00014695</name>
</gene>
<feature type="non-terminal residue" evidence="1">
    <location>
        <position position="1"/>
    </location>
</feature>
<dbReference type="AlphaFoldDB" id="A0ABD0L4R4"/>
<protein>
    <submittedName>
        <fullName evidence="1">Uncharacterized protein</fullName>
    </submittedName>
</protein>
<reference evidence="1 2" key="1">
    <citation type="journal article" date="2023" name="Sci. Data">
        <title>Genome assembly of the Korean intertidal mud-creeper Batillaria attramentaria.</title>
        <authorList>
            <person name="Patra A.K."/>
            <person name="Ho P.T."/>
            <person name="Jun S."/>
            <person name="Lee S.J."/>
            <person name="Kim Y."/>
            <person name="Won Y.J."/>
        </authorList>
    </citation>
    <scope>NUCLEOTIDE SEQUENCE [LARGE SCALE GENOMIC DNA]</scope>
    <source>
        <strain evidence="1">Wonlab-2016</strain>
    </source>
</reference>
<dbReference type="Proteomes" id="UP001519460">
    <property type="component" value="Unassembled WGS sequence"/>
</dbReference>
<evidence type="ECO:0000313" key="2">
    <source>
        <dbReference type="Proteomes" id="UP001519460"/>
    </source>
</evidence>
<name>A0ABD0L4R4_9CAEN</name>
<organism evidence="1 2">
    <name type="scientific">Batillaria attramentaria</name>
    <dbReference type="NCBI Taxonomy" id="370345"/>
    <lineage>
        <taxon>Eukaryota</taxon>
        <taxon>Metazoa</taxon>
        <taxon>Spiralia</taxon>
        <taxon>Lophotrochozoa</taxon>
        <taxon>Mollusca</taxon>
        <taxon>Gastropoda</taxon>
        <taxon>Caenogastropoda</taxon>
        <taxon>Sorbeoconcha</taxon>
        <taxon>Cerithioidea</taxon>
        <taxon>Batillariidae</taxon>
        <taxon>Batillaria</taxon>
    </lineage>
</organism>
<comment type="caution">
    <text evidence="1">The sequence shown here is derived from an EMBL/GenBank/DDBJ whole genome shotgun (WGS) entry which is preliminary data.</text>
</comment>